<proteinExistence type="predicted"/>
<dbReference type="Proteomes" id="UP001295794">
    <property type="component" value="Unassembled WGS sequence"/>
</dbReference>
<accession>A0AAD2K6F4</accession>
<protein>
    <submittedName>
        <fullName evidence="1">Uncharacterized protein</fullName>
    </submittedName>
</protein>
<dbReference type="EMBL" id="CAVNYO010000444">
    <property type="protein sequence ID" value="CAK5281604.1"/>
    <property type="molecule type" value="Genomic_DNA"/>
</dbReference>
<dbReference type="AlphaFoldDB" id="A0AAD2K6F4"/>
<sequence length="92" mass="10528">MFVILRETSINIRKCNDHRSSTSLCPPPSSRATIRRLVPWRMKMEDREVEGIDSTSKSLSQPLASARSYLLVLHKISSNFSWHLMPMSQVSP</sequence>
<name>A0AAD2K6F4_9AGAR</name>
<comment type="caution">
    <text evidence="1">The sequence shown here is derived from an EMBL/GenBank/DDBJ whole genome shotgun (WGS) entry which is preliminary data.</text>
</comment>
<organism evidence="1 2">
    <name type="scientific">Mycena citricolor</name>
    <dbReference type="NCBI Taxonomy" id="2018698"/>
    <lineage>
        <taxon>Eukaryota</taxon>
        <taxon>Fungi</taxon>
        <taxon>Dikarya</taxon>
        <taxon>Basidiomycota</taxon>
        <taxon>Agaricomycotina</taxon>
        <taxon>Agaricomycetes</taxon>
        <taxon>Agaricomycetidae</taxon>
        <taxon>Agaricales</taxon>
        <taxon>Marasmiineae</taxon>
        <taxon>Mycenaceae</taxon>
        <taxon>Mycena</taxon>
    </lineage>
</organism>
<reference evidence="1" key="1">
    <citation type="submission" date="2023-11" db="EMBL/GenBank/DDBJ databases">
        <authorList>
            <person name="De Vega J J."/>
            <person name="De Vega J J."/>
        </authorList>
    </citation>
    <scope>NUCLEOTIDE SEQUENCE</scope>
</reference>
<keyword evidence="2" id="KW-1185">Reference proteome</keyword>
<evidence type="ECO:0000313" key="1">
    <source>
        <dbReference type="EMBL" id="CAK5281604.1"/>
    </source>
</evidence>
<gene>
    <name evidence="1" type="ORF">MYCIT1_LOCUS32819</name>
</gene>
<evidence type="ECO:0000313" key="2">
    <source>
        <dbReference type="Proteomes" id="UP001295794"/>
    </source>
</evidence>